<organism evidence="2 3">
    <name type="scientific">Batillaria attramentaria</name>
    <dbReference type="NCBI Taxonomy" id="370345"/>
    <lineage>
        <taxon>Eukaryota</taxon>
        <taxon>Metazoa</taxon>
        <taxon>Spiralia</taxon>
        <taxon>Lophotrochozoa</taxon>
        <taxon>Mollusca</taxon>
        <taxon>Gastropoda</taxon>
        <taxon>Caenogastropoda</taxon>
        <taxon>Sorbeoconcha</taxon>
        <taxon>Cerithioidea</taxon>
        <taxon>Batillariidae</taxon>
        <taxon>Batillaria</taxon>
    </lineage>
</organism>
<evidence type="ECO:0008006" key="4">
    <source>
        <dbReference type="Google" id="ProtNLM"/>
    </source>
</evidence>
<name>A0ABD0KQ26_9CAEN</name>
<gene>
    <name evidence="2" type="ORF">BaRGS_00019425</name>
</gene>
<evidence type="ECO:0000313" key="3">
    <source>
        <dbReference type="Proteomes" id="UP001519460"/>
    </source>
</evidence>
<sequence length="209" mass="23238">MAVCNLYLIVHVLSVWLVTCLSVKVKDSSRSIPTQHKLPNLNFSTRSTATGLAGVGDYPCFGPRSITEDFTVCGDGYCRCRDTVADCSEHYGKLTYVPTLPTGISKLRFILNRLGNIYRDDFFVNITSVTDLNLSFNNLAYISPGVFRPFTNLTALRLYSTRLTYTTLAPVLSVTTLSVLDLTGQTRCWARPLTESSTRTPCFSLRHSV</sequence>
<feature type="signal peptide" evidence="1">
    <location>
        <begin position="1"/>
        <end position="22"/>
    </location>
</feature>
<dbReference type="InterPro" id="IPR001611">
    <property type="entry name" value="Leu-rich_rpt"/>
</dbReference>
<dbReference type="SUPFAM" id="SSF52058">
    <property type="entry name" value="L domain-like"/>
    <property type="match status" value="1"/>
</dbReference>
<keyword evidence="1" id="KW-0732">Signal</keyword>
<reference evidence="2 3" key="1">
    <citation type="journal article" date="2023" name="Sci. Data">
        <title>Genome assembly of the Korean intertidal mud-creeper Batillaria attramentaria.</title>
        <authorList>
            <person name="Patra A.K."/>
            <person name="Ho P.T."/>
            <person name="Jun S."/>
            <person name="Lee S.J."/>
            <person name="Kim Y."/>
            <person name="Won Y.J."/>
        </authorList>
    </citation>
    <scope>NUCLEOTIDE SEQUENCE [LARGE SCALE GENOMIC DNA]</scope>
    <source>
        <strain evidence="2">Wonlab-2016</strain>
    </source>
</reference>
<dbReference type="Proteomes" id="UP001519460">
    <property type="component" value="Unassembled WGS sequence"/>
</dbReference>
<dbReference type="Pfam" id="PF13855">
    <property type="entry name" value="LRR_8"/>
    <property type="match status" value="1"/>
</dbReference>
<evidence type="ECO:0000313" key="2">
    <source>
        <dbReference type="EMBL" id="KAK7489317.1"/>
    </source>
</evidence>
<dbReference type="AlphaFoldDB" id="A0ABD0KQ26"/>
<dbReference type="Gene3D" id="3.80.10.10">
    <property type="entry name" value="Ribonuclease Inhibitor"/>
    <property type="match status" value="1"/>
</dbReference>
<dbReference type="EMBL" id="JACVVK020000139">
    <property type="protein sequence ID" value="KAK7489317.1"/>
    <property type="molecule type" value="Genomic_DNA"/>
</dbReference>
<comment type="caution">
    <text evidence="2">The sequence shown here is derived from an EMBL/GenBank/DDBJ whole genome shotgun (WGS) entry which is preliminary data.</text>
</comment>
<protein>
    <recommendedName>
        <fullName evidence="4">LRRNT domain-containing protein</fullName>
    </recommendedName>
</protein>
<dbReference type="InterPro" id="IPR032675">
    <property type="entry name" value="LRR_dom_sf"/>
</dbReference>
<keyword evidence="3" id="KW-1185">Reference proteome</keyword>
<evidence type="ECO:0000256" key="1">
    <source>
        <dbReference type="SAM" id="SignalP"/>
    </source>
</evidence>
<feature type="chain" id="PRO_5044878453" description="LRRNT domain-containing protein" evidence="1">
    <location>
        <begin position="23"/>
        <end position="209"/>
    </location>
</feature>
<proteinExistence type="predicted"/>
<accession>A0ABD0KQ26</accession>